<dbReference type="PANTHER" id="PTHR14398:SF0">
    <property type="entry name" value="ZINC FINGER PROTEIN SWM"/>
    <property type="match status" value="1"/>
</dbReference>
<dbReference type="OrthoDB" id="443401at2759"/>
<gene>
    <name evidence="8" type="ORF">HHK36_007438</name>
</gene>
<protein>
    <submittedName>
        <fullName evidence="8">Uncharacterized protein</fullName>
    </submittedName>
</protein>
<feature type="region of interest" description="Disordered" evidence="5">
    <location>
        <begin position="970"/>
        <end position="992"/>
    </location>
</feature>
<organism evidence="8 9">
    <name type="scientific">Tetracentron sinense</name>
    <name type="common">Spur-leaf</name>
    <dbReference type="NCBI Taxonomy" id="13715"/>
    <lineage>
        <taxon>Eukaryota</taxon>
        <taxon>Viridiplantae</taxon>
        <taxon>Streptophyta</taxon>
        <taxon>Embryophyta</taxon>
        <taxon>Tracheophyta</taxon>
        <taxon>Spermatophyta</taxon>
        <taxon>Magnoliopsida</taxon>
        <taxon>Trochodendrales</taxon>
        <taxon>Trochodendraceae</taxon>
        <taxon>Tetracentron</taxon>
    </lineage>
</organism>
<name>A0A835DPV8_TETSI</name>
<evidence type="ECO:0000256" key="1">
    <source>
        <dbReference type="ARBA" id="ARBA00022884"/>
    </source>
</evidence>
<dbReference type="SUPFAM" id="SSF54928">
    <property type="entry name" value="RNA-binding domain, RBD"/>
    <property type="match status" value="1"/>
</dbReference>
<dbReference type="Gene3D" id="3.30.70.330">
    <property type="match status" value="1"/>
</dbReference>
<dbReference type="CDD" id="cd12257">
    <property type="entry name" value="RRM1_RBM26_like"/>
    <property type="match status" value="1"/>
</dbReference>
<feature type="compositionally biased region" description="Acidic residues" evidence="5">
    <location>
        <begin position="124"/>
        <end position="137"/>
    </location>
</feature>
<dbReference type="InterPro" id="IPR045137">
    <property type="entry name" value="RBM26/27"/>
</dbReference>
<dbReference type="FunFam" id="3.30.70.330:FF:000719">
    <property type="entry name" value="Predicted protein"/>
    <property type="match status" value="1"/>
</dbReference>
<keyword evidence="9" id="KW-1185">Reference proteome</keyword>
<evidence type="ECO:0000259" key="7">
    <source>
        <dbReference type="PROSITE" id="PS50103"/>
    </source>
</evidence>
<feature type="region of interest" description="Disordered" evidence="5">
    <location>
        <begin position="103"/>
        <end position="171"/>
    </location>
</feature>
<dbReference type="EMBL" id="JABCRI010000004">
    <property type="protein sequence ID" value="KAF8408289.1"/>
    <property type="molecule type" value="Genomic_DNA"/>
</dbReference>
<accession>A0A835DPV8</accession>
<dbReference type="Proteomes" id="UP000655225">
    <property type="component" value="Unassembled WGS sequence"/>
</dbReference>
<evidence type="ECO:0000256" key="4">
    <source>
        <dbReference type="SAM" id="Coils"/>
    </source>
</evidence>
<feature type="zinc finger region" description="C3H1-type" evidence="3">
    <location>
        <begin position="345"/>
        <end position="373"/>
    </location>
</feature>
<dbReference type="Pfam" id="PF00076">
    <property type="entry name" value="RRM_1"/>
    <property type="match status" value="1"/>
</dbReference>
<feature type="coiled-coil region" evidence="4">
    <location>
        <begin position="747"/>
        <end position="792"/>
    </location>
</feature>
<keyword evidence="1 2" id="KW-0694">RNA-binding</keyword>
<dbReference type="PROSITE" id="PS50102">
    <property type="entry name" value="RRM"/>
    <property type="match status" value="1"/>
</dbReference>
<feature type="domain" description="C3H1-type" evidence="7">
    <location>
        <begin position="345"/>
        <end position="373"/>
    </location>
</feature>
<dbReference type="InterPro" id="IPR035979">
    <property type="entry name" value="RBD_domain_sf"/>
</dbReference>
<reference evidence="8 9" key="1">
    <citation type="submission" date="2020-04" db="EMBL/GenBank/DDBJ databases">
        <title>Plant Genome Project.</title>
        <authorList>
            <person name="Zhang R.-G."/>
        </authorList>
    </citation>
    <scope>NUCLEOTIDE SEQUENCE [LARGE SCALE GENOMIC DNA]</scope>
    <source>
        <strain evidence="8">YNK0</strain>
        <tissue evidence="8">Leaf</tissue>
    </source>
</reference>
<dbReference type="OMA" id="NESYDEM"/>
<feature type="region of interest" description="Disordered" evidence="5">
    <location>
        <begin position="232"/>
        <end position="264"/>
    </location>
</feature>
<dbReference type="SMART" id="SM00356">
    <property type="entry name" value="ZnF_C3H1"/>
    <property type="match status" value="1"/>
</dbReference>
<evidence type="ECO:0000313" key="9">
    <source>
        <dbReference type="Proteomes" id="UP000655225"/>
    </source>
</evidence>
<evidence type="ECO:0000259" key="6">
    <source>
        <dbReference type="PROSITE" id="PS50102"/>
    </source>
</evidence>
<dbReference type="InterPro" id="IPR012677">
    <property type="entry name" value="Nucleotide-bd_a/b_plait_sf"/>
</dbReference>
<keyword evidence="4" id="KW-0175">Coiled coil</keyword>
<dbReference type="SMART" id="SM00360">
    <property type="entry name" value="RRM"/>
    <property type="match status" value="1"/>
</dbReference>
<feature type="compositionally biased region" description="Polar residues" evidence="5">
    <location>
        <begin position="970"/>
        <end position="986"/>
    </location>
</feature>
<keyword evidence="3" id="KW-0863">Zinc-finger</keyword>
<dbReference type="GO" id="GO:0008270">
    <property type="term" value="F:zinc ion binding"/>
    <property type="evidence" value="ECO:0007669"/>
    <property type="project" value="UniProtKB-KW"/>
</dbReference>
<comment type="caution">
    <text evidence="8">The sequence shown here is derived from an EMBL/GenBank/DDBJ whole genome shotgun (WGS) entry which is preliminary data.</text>
</comment>
<evidence type="ECO:0000256" key="2">
    <source>
        <dbReference type="PROSITE-ProRule" id="PRU00176"/>
    </source>
</evidence>
<dbReference type="PANTHER" id="PTHR14398">
    <property type="entry name" value="RNA RECOGNITION RRM/RNP DOMAIN"/>
    <property type="match status" value="1"/>
</dbReference>
<dbReference type="InterPro" id="IPR000504">
    <property type="entry name" value="RRM_dom"/>
</dbReference>
<evidence type="ECO:0000256" key="5">
    <source>
        <dbReference type="SAM" id="MobiDB-lite"/>
    </source>
</evidence>
<dbReference type="AlphaFoldDB" id="A0A835DPV8"/>
<evidence type="ECO:0000256" key="3">
    <source>
        <dbReference type="PROSITE-ProRule" id="PRU00723"/>
    </source>
</evidence>
<dbReference type="GO" id="GO:0003723">
    <property type="term" value="F:RNA binding"/>
    <property type="evidence" value="ECO:0007669"/>
    <property type="project" value="UniProtKB-UniRule"/>
</dbReference>
<keyword evidence="3" id="KW-0862">Zinc</keyword>
<dbReference type="GO" id="GO:0005634">
    <property type="term" value="C:nucleus"/>
    <property type="evidence" value="ECO:0007669"/>
    <property type="project" value="TreeGrafter"/>
</dbReference>
<feature type="domain" description="RRM" evidence="6">
    <location>
        <begin position="603"/>
        <end position="675"/>
    </location>
</feature>
<proteinExistence type="predicted"/>
<dbReference type="PROSITE" id="PS50103">
    <property type="entry name" value="ZF_C3H1"/>
    <property type="match status" value="1"/>
</dbReference>
<evidence type="ECO:0000313" key="8">
    <source>
        <dbReference type="EMBL" id="KAF8408289.1"/>
    </source>
</evidence>
<keyword evidence="3" id="KW-0479">Metal-binding</keyword>
<dbReference type="InterPro" id="IPR000571">
    <property type="entry name" value="Znf_CCCH"/>
</dbReference>
<sequence>MLGDMKFEESSLTRYLLKNLKPLSEADPVNLAEYVAALLKKDKPVKELQTLCAENLVEFLGQGTKSFIAKLFQALEDGSFVASAESLDAVKQVNKSPSLIQEDPIELKISSPKPRGISPADCVSDSEDKEVSDDDDDDRNHKHRRRETQSHSFDQDAQEFLRRPNRKRNKPLENVQLFLESDPQSSEAQKKYNISPLERDLSTKFEKRPPGLATFVRAPLDLSQRIRVNQAFRGDPGPRFDSSTSLGRHPIGRGRGRGSGPWNLHDTRFSSVDTLDFASQMALQGSAPPSLFTGRGLPNAATAQNASWGSFGLIPGMPNGVLDTFHPLGLQGTLRPPINPSLNMGIPRQRCRDFEERGFCLRGDMCPMEHGVNRIVVEDVQSLSQFNLPVSLPSARLLGTPAGTGPSPSVSASSSVLTNSKVLHSKSSKFGTTEDGLGLDRVLSASAGAGEAELYDPDQPLWNKNFPETSTALLRLPSPKIGEIEPAWDADPSDCHNFRFSGGVDSECSGRSIATAVGSQSTSVWGRIGNSRNKLTGKINDAITSTGYLQNEAKDDDVQGTAHLGKRDITEDVGQKVANSSATIRMRSDPVRNVRRPSQKALRTLFVNGVPLKNNKREALHSHFQKFGEIIDIYIPLNCERAFVQFSKREEAEAALKSPDAVMGNRFIKLWWANRDNIPDDGISSASTVYPTPLAMAAASVPPQSSVANKGKENFPSAAPKVSVSPVPTIDHPKPVVINVPKAAPPLQKKLESLELLKEELRMKQEMLDQKRNDFRHQLDKLEKQATIVKGEVAAEQAVKRHKVGTLTGIAKDVTPWPTNPGLTGTQSGAEKMVDKNNSAENNVSLSSKTNSAVSLLSPRSLKLSSRPSAPLGVNRFKLDNRPTTFRILPPLPAGFANVAVLKEHFSSYNDLSAVELEVPETHTDTAGSEASINCSARITFKSRRSAERAFLNGKCWQSQDLQFMWLTSSTSSSNDHGGGENSQTPALKGPLDAEVRVGTPTSECSSLRTGKSTCNVSQAAAATGNGESKNSEEINGGVEHVELVEASQSSPVTLSSCETVM</sequence>